<gene>
    <name evidence="2" type="ORF">K466DRAFT_570902</name>
</gene>
<keyword evidence="3" id="KW-1185">Reference proteome</keyword>
<dbReference type="Proteomes" id="UP000308197">
    <property type="component" value="Unassembled WGS sequence"/>
</dbReference>
<dbReference type="InParanoid" id="A0A5C3NLG5"/>
<accession>A0A5C3NLG5</accession>
<feature type="region of interest" description="Disordered" evidence="1">
    <location>
        <begin position="115"/>
        <end position="198"/>
    </location>
</feature>
<feature type="compositionally biased region" description="Polar residues" evidence="1">
    <location>
        <begin position="115"/>
        <end position="152"/>
    </location>
</feature>
<organism evidence="2 3">
    <name type="scientific">Polyporus arcularius HHB13444</name>
    <dbReference type="NCBI Taxonomy" id="1314778"/>
    <lineage>
        <taxon>Eukaryota</taxon>
        <taxon>Fungi</taxon>
        <taxon>Dikarya</taxon>
        <taxon>Basidiomycota</taxon>
        <taxon>Agaricomycotina</taxon>
        <taxon>Agaricomycetes</taxon>
        <taxon>Polyporales</taxon>
        <taxon>Polyporaceae</taxon>
        <taxon>Polyporus</taxon>
    </lineage>
</organism>
<proteinExistence type="predicted"/>
<evidence type="ECO:0000256" key="1">
    <source>
        <dbReference type="SAM" id="MobiDB-lite"/>
    </source>
</evidence>
<protein>
    <submittedName>
        <fullName evidence="2">Uncharacterized protein</fullName>
    </submittedName>
</protein>
<evidence type="ECO:0000313" key="3">
    <source>
        <dbReference type="Proteomes" id="UP000308197"/>
    </source>
</evidence>
<sequence length="226" mass="24406">MSGFGNAGRLQTPVVRLCPPLRFARNAFLHSLASTVLHHSHRARRLSSASLSLESWRSHTTTNTWLWTAASVVVGNSIVDVHILCLRMRGASSSPSHSAAINACNALPPDRLTPATSISTTFPDTIRATNSPSGTRIWQQQTRSQLPQTHSSAHPRRPARTSCAAVSLPHPHCNHPTGLRRTSILSVQRPRRRGSAKALDVCNSRASDGQAVIHHDPAAALGGSRR</sequence>
<reference evidence="2 3" key="1">
    <citation type="journal article" date="2019" name="Nat. Ecol. Evol.">
        <title>Megaphylogeny resolves global patterns of mushroom evolution.</title>
        <authorList>
            <person name="Varga T."/>
            <person name="Krizsan K."/>
            <person name="Foldi C."/>
            <person name="Dima B."/>
            <person name="Sanchez-Garcia M."/>
            <person name="Sanchez-Ramirez S."/>
            <person name="Szollosi G.J."/>
            <person name="Szarkandi J.G."/>
            <person name="Papp V."/>
            <person name="Albert L."/>
            <person name="Andreopoulos W."/>
            <person name="Angelini C."/>
            <person name="Antonin V."/>
            <person name="Barry K.W."/>
            <person name="Bougher N.L."/>
            <person name="Buchanan P."/>
            <person name="Buyck B."/>
            <person name="Bense V."/>
            <person name="Catcheside P."/>
            <person name="Chovatia M."/>
            <person name="Cooper J."/>
            <person name="Damon W."/>
            <person name="Desjardin D."/>
            <person name="Finy P."/>
            <person name="Geml J."/>
            <person name="Haridas S."/>
            <person name="Hughes K."/>
            <person name="Justo A."/>
            <person name="Karasinski D."/>
            <person name="Kautmanova I."/>
            <person name="Kiss B."/>
            <person name="Kocsube S."/>
            <person name="Kotiranta H."/>
            <person name="LaButti K.M."/>
            <person name="Lechner B.E."/>
            <person name="Liimatainen K."/>
            <person name="Lipzen A."/>
            <person name="Lukacs Z."/>
            <person name="Mihaltcheva S."/>
            <person name="Morgado L.N."/>
            <person name="Niskanen T."/>
            <person name="Noordeloos M.E."/>
            <person name="Ohm R.A."/>
            <person name="Ortiz-Santana B."/>
            <person name="Ovrebo C."/>
            <person name="Racz N."/>
            <person name="Riley R."/>
            <person name="Savchenko A."/>
            <person name="Shiryaev A."/>
            <person name="Soop K."/>
            <person name="Spirin V."/>
            <person name="Szebenyi C."/>
            <person name="Tomsovsky M."/>
            <person name="Tulloss R.E."/>
            <person name="Uehling J."/>
            <person name="Grigoriev I.V."/>
            <person name="Vagvolgyi C."/>
            <person name="Papp T."/>
            <person name="Martin F.M."/>
            <person name="Miettinen O."/>
            <person name="Hibbett D.S."/>
            <person name="Nagy L.G."/>
        </authorList>
    </citation>
    <scope>NUCLEOTIDE SEQUENCE [LARGE SCALE GENOMIC DNA]</scope>
    <source>
        <strain evidence="2 3">HHB13444</strain>
    </source>
</reference>
<dbReference type="AlphaFoldDB" id="A0A5C3NLG5"/>
<name>A0A5C3NLG5_9APHY</name>
<dbReference type="EMBL" id="ML212609">
    <property type="protein sequence ID" value="TFK78336.1"/>
    <property type="molecule type" value="Genomic_DNA"/>
</dbReference>
<evidence type="ECO:0000313" key="2">
    <source>
        <dbReference type="EMBL" id="TFK78336.1"/>
    </source>
</evidence>